<dbReference type="SMART" id="SM00696">
    <property type="entry name" value="DM9"/>
    <property type="match status" value="4"/>
</dbReference>
<feature type="chain" id="PRO_5017386745" evidence="1">
    <location>
        <begin position="24"/>
        <end position="382"/>
    </location>
</feature>
<dbReference type="STRING" id="7266.A0A3B0JUU1"/>
<dbReference type="OrthoDB" id="2142040at2759"/>
<dbReference type="PANTHER" id="PTHR31649:SF10">
    <property type="entry name" value="IP19903P-RELATED"/>
    <property type="match status" value="1"/>
</dbReference>
<gene>
    <name evidence="2" type="ORF">DGUA_6G007039</name>
</gene>
<sequence>MHTAKHSVVLALVLVQLVGLIQGGSYSYEDTWVYMYPSMDFPNNAVLGGLDSDGYYNYVGRVLYSSNVLPARVVPELTKATYNTDTYGYQSSSFEVLVANATVSYHWQRSYDGFLEKNAVSVGTNSVNDRVYICRFRADEGLLMGTLYLANRSCIVKYGEMPLRRHDKSHSWWGEPYKKLQQIVTNRHNTSDNNRTMYSAKHSVALAVILVQLVVLIQGGTYSHEDTWLYMSAALDFPENSVLGGLDPQGYYNYVGRVVYSTNILPARVVSELRKASYNTDTIGNTATSFEVLVSNATVSYHWKRSYDGYGEKNAVAVGTNAYGDRVYICRFRADEGLFIGTLYLAKRVCIVKYGENPLRKFDKYEILVRERHVVNTMPFGG</sequence>
<dbReference type="InterPro" id="IPR006616">
    <property type="entry name" value="DM9_repeat"/>
</dbReference>
<keyword evidence="1" id="KW-0732">Signal</keyword>
<dbReference type="Proteomes" id="UP000268350">
    <property type="component" value="Unassembled WGS sequence"/>
</dbReference>
<dbReference type="Pfam" id="PF11901">
    <property type="entry name" value="DM9"/>
    <property type="match status" value="2"/>
</dbReference>
<protein>
    <submittedName>
        <fullName evidence="2">Uncharacterized protein</fullName>
    </submittedName>
</protein>
<evidence type="ECO:0000256" key="1">
    <source>
        <dbReference type="SAM" id="SignalP"/>
    </source>
</evidence>
<dbReference type="AlphaFoldDB" id="A0A3B0JUU1"/>
<dbReference type="EMBL" id="OUUW01000002">
    <property type="protein sequence ID" value="SPP76501.1"/>
    <property type="molecule type" value="Genomic_DNA"/>
</dbReference>
<reference evidence="3" key="1">
    <citation type="submission" date="2018-01" db="EMBL/GenBank/DDBJ databases">
        <authorList>
            <person name="Alioto T."/>
            <person name="Alioto T."/>
        </authorList>
    </citation>
    <scope>NUCLEOTIDE SEQUENCE [LARGE SCALE GENOMIC DNA]</scope>
</reference>
<evidence type="ECO:0000313" key="3">
    <source>
        <dbReference type="Proteomes" id="UP000268350"/>
    </source>
</evidence>
<keyword evidence="3" id="KW-1185">Reference proteome</keyword>
<name>A0A3B0JUU1_DROGU</name>
<evidence type="ECO:0000313" key="2">
    <source>
        <dbReference type="EMBL" id="SPP76501.1"/>
    </source>
</evidence>
<proteinExistence type="predicted"/>
<dbReference type="OMA" id="MSYHWIR"/>
<dbReference type="PANTHER" id="PTHR31649">
    <property type="entry name" value="AGAP009604-PA"/>
    <property type="match status" value="1"/>
</dbReference>
<organism evidence="2 3">
    <name type="scientific">Drosophila guanche</name>
    <name type="common">Fruit fly</name>
    <dbReference type="NCBI Taxonomy" id="7266"/>
    <lineage>
        <taxon>Eukaryota</taxon>
        <taxon>Metazoa</taxon>
        <taxon>Ecdysozoa</taxon>
        <taxon>Arthropoda</taxon>
        <taxon>Hexapoda</taxon>
        <taxon>Insecta</taxon>
        <taxon>Pterygota</taxon>
        <taxon>Neoptera</taxon>
        <taxon>Endopterygota</taxon>
        <taxon>Diptera</taxon>
        <taxon>Brachycera</taxon>
        <taxon>Muscomorpha</taxon>
        <taxon>Ephydroidea</taxon>
        <taxon>Drosophilidae</taxon>
        <taxon>Drosophila</taxon>
        <taxon>Sophophora</taxon>
    </lineage>
</organism>
<feature type="signal peptide" evidence="1">
    <location>
        <begin position="1"/>
        <end position="23"/>
    </location>
</feature>
<accession>A0A3B0JUU1</accession>